<sequence length="698" mass="77826">MASTAALQARLKELSIALAQIHPLIDRLRNFTVAIGQGDEARLELGQEIHGSLKEAEEQMEILKVEVDALETGNESGRRGVDNAKELEKERIVSLAGRLADEIKRTRVEFRNAQLQAKRNAEAAKRKERELLFSRSQSAERRSQSTEKLSHGDIVKNASSDVTAALRRTHQLMQAELSRSQFAHQTLEQSTAALSSLSESYTDLDSLLSSSRNLIGSLLRSQKSDTWYLETAFYILVGTISWLIFRRILYGPLWWLVWLPIKLIARSAFAILGTVGITSTAVQSQSSASLTQSMPQEAPTLGQTAVMPSASISASWDQAQAYEEQPDTDRLIDQIGDMVEENSKLEEETNIDDVSPEERQRQEEIPRNTKKHAFRDAEYIADVSGISYGSVANLTEQDANVLTRENERMRKLQSAAKVAFIDRLLRDLDILIYCELSALYYMDCSVILFAIRAIVQLIFFTPKAPPFDPTRNQPFIGAIFVSNIFCMIFHNFFSRPEAGEATRGYLHGGLLIDFIGQKAPISLFRLLSLDFLVLILDLVMLGLIVERVKITGQTTPTSAETPRVQDHDSEERGVHRTRPESRSSGDGAELDETNAHVTDAHASVDEQAEHTQLLADPSEDGHTPGAKNTHPLDTFSSGESVIMNLGFFDVIRDQWKYSTTTPPARTSSYIPSDQTAAFLRARFGLQVGPDGRVQRIES</sequence>
<keyword evidence="5 7" id="KW-0472">Membrane</keyword>
<dbReference type="InterPro" id="IPR013715">
    <property type="entry name" value="DUF1746"/>
</dbReference>
<dbReference type="InterPro" id="IPR056173">
    <property type="entry name" value="Sec20_C"/>
</dbReference>
<feature type="transmembrane region" description="Helical" evidence="7">
    <location>
        <begin position="430"/>
        <end position="455"/>
    </location>
</feature>
<evidence type="ECO:0000313" key="10">
    <source>
        <dbReference type="EMBL" id="KAF4242576.1"/>
    </source>
</evidence>
<feature type="transmembrane region" description="Helical" evidence="7">
    <location>
        <begin position="257"/>
        <end position="277"/>
    </location>
</feature>
<evidence type="ECO:0000259" key="8">
    <source>
        <dbReference type="Pfam" id="PF03908"/>
    </source>
</evidence>
<evidence type="ECO:0000256" key="4">
    <source>
        <dbReference type="ARBA" id="ARBA00022989"/>
    </source>
</evidence>
<dbReference type="InterPro" id="IPR038967">
    <property type="entry name" value="Dsc4-like"/>
</dbReference>
<feature type="compositionally biased region" description="Basic and acidic residues" evidence="6">
    <location>
        <begin position="356"/>
        <end position="367"/>
    </location>
</feature>
<dbReference type="Proteomes" id="UP000653565">
    <property type="component" value="Unassembled WGS sequence"/>
</dbReference>
<dbReference type="GO" id="GO:0005783">
    <property type="term" value="C:endoplasmic reticulum"/>
    <property type="evidence" value="ECO:0007669"/>
    <property type="project" value="TreeGrafter"/>
</dbReference>
<dbReference type="PANTHER" id="PTHR39405">
    <property type="entry name" value="DSC E3 UBIQUITIN LIGASE COMPLEX SUBUNIT 4"/>
    <property type="match status" value="1"/>
</dbReference>
<dbReference type="PANTHER" id="PTHR39405:SF1">
    <property type="entry name" value="DSC E3 UBIQUITIN LIGASE COMPLEX SUBUNIT 4"/>
    <property type="match status" value="1"/>
</dbReference>
<feature type="transmembrane region" description="Helical" evidence="7">
    <location>
        <begin position="227"/>
        <end position="245"/>
    </location>
</feature>
<keyword evidence="4 7" id="KW-1133">Transmembrane helix</keyword>
<feature type="region of interest" description="Disordered" evidence="6">
    <location>
        <begin position="117"/>
        <end position="151"/>
    </location>
</feature>
<evidence type="ECO:0000256" key="7">
    <source>
        <dbReference type="SAM" id="Phobius"/>
    </source>
</evidence>
<feature type="transmembrane region" description="Helical" evidence="7">
    <location>
        <begin position="475"/>
        <end position="493"/>
    </location>
</feature>
<organism evidence="10 11">
    <name type="scientific">Aspergillus fumigatiaffinis</name>
    <dbReference type="NCBI Taxonomy" id="340414"/>
    <lineage>
        <taxon>Eukaryota</taxon>
        <taxon>Fungi</taxon>
        <taxon>Dikarya</taxon>
        <taxon>Ascomycota</taxon>
        <taxon>Pezizomycotina</taxon>
        <taxon>Eurotiomycetes</taxon>
        <taxon>Eurotiomycetidae</taxon>
        <taxon>Eurotiales</taxon>
        <taxon>Aspergillaceae</taxon>
        <taxon>Aspergillus</taxon>
        <taxon>Aspergillus subgen. Fumigati</taxon>
    </lineage>
</organism>
<evidence type="ECO:0000256" key="3">
    <source>
        <dbReference type="ARBA" id="ARBA00022692"/>
    </source>
</evidence>
<keyword evidence="3 7" id="KW-0812">Transmembrane</keyword>
<evidence type="ECO:0000313" key="11">
    <source>
        <dbReference type="Proteomes" id="UP000653565"/>
    </source>
</evidence>
<proteinExistence type="predicted"/>
<evidence type="ECO:0000256" key="1">
    <source>
        <dbReference type="ARBA" id="ARBA00004211"/>
    </source>
</evidence>
<feature type="domain" description="Sec20 C-terminal" evidence="8">
    <location>
        <begin position="159"/>
        <end position="248"/>
    </location>
</feature>
<feature type="compositionally biased region" description="Basic and acidic residues" evidence="6">
    <location>
        <begin position="119"/>
        <end position="151"/>
    </location>
</feature>
<feature type="transmembrane region" description="Helical" evidence="7">
    <location>
        <begin position="523"/>
        <end position="545"/>
    </location>
</feature>
<protein>
    <recommendedName>
        <fullName evidence="12">DUF1746 domain-containing protein</fullName>
    </recommendedName>
</protein>
<dbReference type="GO" id="GO:0032933">
    <property type="term" value="P:SREBP signaling pathway"/>
    <property type="evidence" value="ECO:0007669"/>
    <property type="project" value="InterPro"/>
</dbReference>
<reference evidence="10" key="1">
    <citation type="journal article" date="2020" name="bioRxiv">
        <title>Genomic and phenotypic heterogeneity of clinical isolates of the human pathogens Aspergillus fumigatus, Aspergillus lentulus and Aspergillus fumigatiaffinis.</title>
        <authorList>
            <person name="dos Santos R.A.C."/>
            <person name="Steenwyk J.L."/>
            <person name="Rivero-Menendez O."/>
            <person name="Mead M.E."/>
            <person name="Silva L.P."/>
            <person name="Bastos R.W."/>
            <person name="Alastruey-Izquierdo A."/>
            <person name="Goldman G.H."/>
            <person name="Rokas A."/>
        </authorList>
    </citation>
    <scope>NUCLEOTIDE SEQUENCE</scope>
    <source>
        <strain evidence="10">CNM-CM6805</strain>
    </source>
</reference>
<evidence type="ECO:0000256" key="6">
    <source>
        <dbReference type="SAM" id="MobiDB-lite"/>
    </source>
</evidence>
<dbReference type="GO" id="GO:0044695">
    <property type="term" value="C:Dsc E3 ubiquitin ligase complex"/>
    <property type="evidence" value="ECO:0007669"/>
    <property type="project" value="InterPro"/>
</dbReference>
<evidence type="ECO:0000256" key="5">
    <source>
        <dbReference type="ARBA" id="ARBA00023136"/>
    </source>
</evidence>
<feature type="domain" description="DUF1746" evidence="9">
    <location>
        <begin position="427"/>
        <end position="540"/>
    </location>
</feature>
<evidence type="ECO:0000259" key="9">
    <source>
        <dbReference type="Pfam" id="PF08508"/>
    </source>
</evidence>
<accession>A0A8H4HFU2</accession>
<feature type="region of interest" description="Disordered" evidence="6">
    <location>
        <begin position="342"/>
        <end position="369"/>
    </location>
</feature>
<feature type="region of interest" description="Disordered" evidence="6">
    <location>
        <begin position="615"/>
        <end position="636"/>
    </location>
</feature>
<dbReference type="Pfam" id="PF08508">
    <property type="entry name" value="DUF1746"/>
    <property type="match status" value="1"/>
</dbReference>
<dbReference type="EMBL" id="JAAAPX010000016">
    <property type="protein sequence ID" value="KAF4242576.1"/>
    <property type="molecule type" value="Genomic_DNA"/>
</dbReference>
<feature type="region of interest" description="Disordered" evidence="6">
    <location>
        <begin position="555"/>
        <end position="590"/>
    </location>
</feature>
<evidence type="ECO:0000256" key="2">
    <source>
        <dbReference type="ARBA" id="ARBA00022448"/>
    </source>
</evidence>
<name>A0A8H4HFU2_9EURO</name>
<reference evidence="10" key="2">
    <citation type="submission" date="2020-04" db="EMBL/GenBank/DDBJ databases">
        <authorList>
            <person name="Santos R.A.C."/>
            <person name="Steenwyk J.L."/>
            <person name="Rivero-Menendez O."/>
            <person name="Mead M.E."/>
            <person name="Silva L.P."/>
            <person name="Bastos R.W."/>
            <person name="Alastruey-Izquierdo A."/>
            <person name="Goldman G.H."/>
            <person name="Rokas A."/>
        </authorList>
    </citation>
    <scope>NUCLEOTIDE SEQUENCE</scope>
    <source>
        <strain evidence="10">CNM-CM6805</strain>
    </source>
</reference>
<comment type="caution">
    <text evidence="10">The sequence shown here is derived from an EMBL/GenBank/DDBJ whole genome shotgun (WGS) entry which is preliminary data.</text>
</comment>
<keyword evidence="11" id="KW-1185">Reference proteome</keyword>
<keyword evidence="2" id="KW-0813">Transport</keyword>
<comment type="subcellular location">
    <subcellularLocation>
        <location evidence="1">Membrane</location>
        <topology evidence="1">Single-pass type IV membrane protein</topology>
    </subcellularLocation>
</comment>
<evidence type="ECO:0008006" key="12">
    <source>
        <dbReference type="Google" id="ProtNLM"/>
    </source>
</evidence>
<gene>
    <name evidence="10" type="ORF">CNMCM6805_002648</name>
</gene>
<dbReference type="Pfam" id="PF03908">
    <property type="entry name" value="Sec20"/>
    <property type="match status" value="1"/>
</dbReference>
<dbReference type="AlphaFoldDB" id="A0A8H4HFU2"/>
<feature type="compositionally biased region" description="Basic and acidic residues" evidence="6">
    <location>
        <begin position="563"/>
        <end position="583"/>
    </location>
</feature>